<dbReference type="CDD" id="cd09001">
    <property type="entry name" value="GH43_FsAxh1-like"/>
    <property type="match status" value="1"/>
</dbReference>
<keyword evidence="8" id="KW-1185">Reference proteome</keyword>
<dbReference type="InterPro" id="IPR013320">
    <property type="entry name" value="ConA-like_dom_sf"/>
</dbReference>
<sequence>MSATDVAGAAGTPGPTSCATTSPAAPTPTYRNPVLAADWPDPDAVRVGPDYYLVASSFNRSPGLPVLHSRDLVNWRLLTHALPRLEEGGGSSLPRHGGGVWAPAIRFHAGRFHVVFPDPDRGISVVSATDPAGPWSAPRPLLTGLGLIDPCPFWDVDGSAWLVHGWARSRSGTGNRLSLVPVDADLTRATGPGRVLVDGRDVPGCTTLEGPKLYRRGSSYYVFAPAGGVATGWQSVFRAASLEGPWEHRIVLHQGGTDVNGPHQGAWVDTPTGGHWFLHFQDTGATGRVVHLQPLRGTDDGWPVVGAAGAGRECGEPVATHPTPHGTVQGSRVPGGGDDFADGPGPQWRWQADVPADRASTRDGRLVLRADPCDTGNLRTLPQVLGQPLPVPATRFTTTVSVEGPAGARAGVVVLGRAYTWTGLRRRPDGDEEVVVGRRSPEEVDERVEVHARVPAGTVLEVELLVRDAATSTAVRVPGTGWTSLTRDEPAVAGHWIGAETALFATAPLGGPPGTGWFGPVERTVEEEQP</sequence>
<accession>A0ABV4GYZ6</accession>
<organism evidence="7 8">
    <name type="scientific">Kineococcus halophytocola</name>
    <dbReference type="NCBI Taxonomy" id="3234027"/>
    <lineage>
        <taxon>Bacteria</taxon>
        <taxon>Bacillati</taxon>
        <taxon>Actinomycetota</taxon>
        <taxon>Actinomycetes</taxon>
        <taxon>Kineosporiales</taxon>
        <taxon>Kineosporiaceae</taxon>
        <taxon>Kineococcus</taxon>
    </lineage>
</organism>
<dbReference type="InterPro" id="IPR023296">
    <property type="entry name" value="Glyco_hydro_beta-prop_sf"/>
</dbReference>
<dbReference type="Pfam" id="PF17851">
    <property type="entry name" value="GH43_C2"/>
    <property type="match status" value="1"/>
</dbReference>
<feature type="region of interest" description="Disordered" evidence="5">
    <location>
        <begin position="1"/>
        <end position="26"/>
    </location>
</feature>
<feature type="domain" description="Beta-xylosidase C-terminal Concanavalin A-like" evidence="6">
    <location>
        <begin position="338"/>
        <end position="508"/>
    </location>
</feature>
<feature type="compositionally biased region" description="Low complexity" evidence="5">
    <location>
        <begin position="7"/>
        <end position="26"/>
    </location>
</feature>
<name>A0ABV4GYZ6_9ACTN</name>
<evidence type="ECO:0000313" key="8">
    <source>
        <dbReference type="Proteomes" id="UP001565927"/>
    </source>
</evidence>
<dbReference type="PANTHER" id="PTHR42812:SF12">
    <property type="entry name" value="BETA-XYLOSIDASE-RELATED"/>
    <property type="match status" value="1"/>
</dbReference>
<evidence type="ECO:0000256" key="3">
    <source>
        <dbReference type="ARBA" id="ARBA00023295"/>
    </source>
</evidence>
<reference evidence="7 8" key="1">
    <citation type="submission" date="2024-07" db="EMBL/GenBank/DDBJ databases">
        <authorList>
            <person name="Thanompreechachai J."/>
            <person name="Duangmal K."/>
        </authorList>
    </citation>
    <scope>NUCLEOTIDE SEQUENCE [LARGE SCALE GENOMIC DNA]</scope>
    <source>
        <strain evidence="7 8">LSe6-4</strain>
    </source>
</reference>
<dbReference type="SUPFAM" id="SSF49899">
    <property type="entry name" value="Concanavalin A-like lectins/glucanases"/>
    <property type="match status" value="1"/>
</dbReference>
<dbReference type="RefSeq" id="WP_370440534.1">
    <property type="nucleotide sequence ID" value="NZ_JBGFTU010000005.1"/>
</dbReference>
<dbReference type="Proteomes" id="UP001565927">
    <property type="component" value="Unassembled WGS sequence"/>
</dbReference>
<comment type="similarity">
    <text evidence="1 4">Belongs to the glycosyl hydrolase 43 family.</text>
</comment>
<gene>
    <name evidence="7" type="ORF">AB2L27_05845</name>
</gene>
<keyword evidence="3 4" id="KW-0326">Glycosidase</keyword>
<protein>
    <submittedName>
        <fullName evidence="7">Family 43 glycosylhydrolase</fullName>
    </submittedName>
</protein>
<evidence type="ECO:0000256" key="5">
    <source>
        <dbReference type="SAM" id="MobiDB-lite"/>
    </source>
</evidence>
<dbReference type="Gene3D" id="2.115.10.20">
    <property type="entry name" value="Glycosyl hydrolase domain, family 43"/>
    <property type="match status" value="1"/>
</dbReference>
<evidence type="ECO:0000256" key="4">
    <source>
        <dbReference type="RuleBase" id="RU361187"/>
    </source>
</evidence>
<evidence type="ECO:0000256" key="2">
    <source>
        <dbReference type="ARBA" id="ARBA00022801"/>
    </source>
</evidence>
<dbReference type="InterPro" id="IPR006710">
    <property type="entry name" value="Glyco_hydro_43"/>
</dbReference>
<dbReference type="SUPFAM" id="SSF75005">
    <property type="entry name" value="Arabinanase/levansucrase/invertase"/>
    <property type="match status" value="1"/>
</dbReference>
<dbReference type="EMBL" id="JBGFTU010000005">
    <property type="protein sequence ID" value="MEZ0164289.1"/>
    <property type="molecule type" value="Genomic_DNA"/>
</dbReference>
<feature type="region of interest" description="Disordered" evidence="5">
    <location>
        <begin position="322"/>
        <end position="348"/>
    </location>
</feature>
<dbReference type="InterPro" id="IPR051795">
    <property type="entry name" value="Glycosyl_Hydrlase_43"/>
</dbReference>
<proteinExistence type="inferred from homology"/>
<evidence type="ECO:0000259" key="6">
    <source>
        <dbReference type="Pfam" id="PF17851"/>
    </source>
</evidence>
<comment type="caution">
    <text evidence="7">The sequence shown here is derived from an EMBL/GenBank/DDBJ whole genome shotgun (WGS) entry which is preliminary data.</text>
</comment>
<dbReference type="InterPro" id="IPR041542">
    <property type="entry name" value="GH43_C2"/>
</dbReference>
<evidence type="ECO:0000256" key="1">
    <source>
        <dbReference type="ARBA" id="ARBA00009865"/>
    </source>
</evidence>
<dbReference type="Pfam" id="PF04616">
    <property type="entry name" value="Glyco_hydro_43"/>
    <property type="match status" value="1"/>
</dbReference>
<evidence type="ECO:0000313" key="7">
    <source>
        <dbReference type="EMBL" id="MEZ0164289.1"/>
    </source>
</evidence>
<dbReference type="Gene3D" id="2.60.120.200">
    <property type="match status" value="1"/>
</dbReference>
<dbReference type="PANTHER" id="PTHR42812">
    <property type="entry name" value="BETA-XYLOSIDASE"/>
    <property type="match status" value="1"/>
</dbReference>
<keyword evidence="2 4" id="KW-0378">Hydrolase</keyword>